<dbReference type="EMBL" id="CP120682">
    <property type="protein sequence ID" value="WKN39399.1"/>
    <property type="molecule type" value="Genomic_DNA"/>
</dbReference>
<gene>
    <name evidence="2" type="ORF">K4G66_11925</name>
</gene>
<proteinExistence type="predicted"/>
<accession>A0AA49JHP4</accession>
<sequence>MMKELLYYAVFLLLTTSAYAQDTTSATFYKHDVGFNTSFVLNSLFGTENSSSFDLMFKQQISPSRANRLGISLDYYTMNGTTVSGMQLDEIRFNLALTLGKEWQQTLSTRWRWYGGGDVVPRFRVVSQYVEHNNIPSQNTDTHVFGVSARPFLGIRFQINERLYVSTEASLSLGFNLHRGKNIDYLDENGDGRIEEIENEVNSFETFIRVTPASGIYFFYSF</sequence>
<feature type="signal peptide" evidence="1">
    <location>
        <begin position="1"/>
        <end position="20"/>
    </location>
</feature>
<keyword evidence="1" id="KW-0732">Signal</keyword>
<organism evidence="2">
    <name type="scientific">Roseihalotalea indica</name>
    <dbReference type="NCBI Taxonomy" id="2867963"/>
    <lineage>
        <taxon>Bacteria</taxon>
        <taxon>Pseudomonadati</taxon>
        <taxon>Bacteroidota</taxon>
        <taxon>Cytophagia</taxon>
        <taxon>Cytophagales</taxon>
        <taxon>Catalimonadaceae</taxon>
        <taxon>Roseihalotalea</taxon>
    </lineage>
</organism>
<evidence type="ECO:0008006" key="3">
    <source>
        <dbReference type="Google" id="ProtNLM"/>
    </source>
</evidence>
<reference evidence="2" key="2">
    <citation type="journal article" date="2024" name="Antonie Van Leeuwenhoek">
        <title>Roseihalotalea indica gen. nov., sp. nov., a halophilic Bacteroidetes from mesopelagic Southwest Indian Ocean with higher carbohydrate metabolic potential.</title>
        <authorList>
            <person name="Chen B."/>
            <person name="Zhang M."/>
            <person name="Lin D."/>
            <person name="Ye J."/>
            <person name="Tang K."/>
        </authorList>
    </citation>
    <scope>NUCLEOTIDE SEQUENCE</scope>
    <source>
        <strain evidence="2">TK19036</strain>
    </source>
</reference>
<reference evidence="2" key="1">
    <citation type="journal article" date="2023" name="Comput. Struct. Biotechnol. J.">
        <title>Discovery of a novel marine Bacteroidetes with a rich repertoire of carbohydrate-active enzymes.</title>
        <authorList>
            <person name="Chen B."/>
            <person name="Liu G."/>
            <person name="Chen Q."/>
            <person name="Wang H."/>
            <person name="Liu L."/>
            <person name="Tang K."/>
        </authorList>
    </citation>
    <scope>NUCLEOTIDE SEQUENCE</scope>
    <source>
        <strain evidence="2">TK19036</strain>
    </source>
</reference>
<dbReference type="AlphaFoldDB" id="A0AA49JHP4"/>
<protein>
    <recommendedName>
        <fullName evidence="3">Outer membrane protein beta-barrel domain-containing protein</fullName>
    </recommendedName>
</protein>
<evidence type="ECO:0000313" key="2">
    <source>
        <dbReference type="EMBL" id="WKN39399.1"/>
    </source>
</evidence>
<name>A0AA49JHP4_9BACT</name>
<evidence type="ECO:0000256" key="1">
    <source>
        <dbReference type="SAM" id="SignalP"/>
    </source>
</evidence>
<feature type="chain" id="PRO_5041232493" description="Outer membrane protein beta-barrel domain-containing protein" evidence="1">
    <location>
        <begin position="21"/>
        <end position="222"/>
    </location>
</feature>